<name>A0ABV2LZA5_9FIRM</name>
<keyword evidence="3" id="KW-1185">Reference proteome</keyword>
<accession>A0ABV2LZA5</accession>
<dbReference type="InterPro" id="IPR041854">
    <property type="entry name" value="BFD-like_2Fe2S-bd_dom_sf"/>
</dbReference>
<dbReference type="InterPro" id="IPR007419">
    <property type="entry name" value="BFD-like_2Fe2S-bd_dom"/>
</dbReference>
<dbReference type="RefSeq" id="WP_147598583.1">
    <property type="nucleotide sequence ID" value="NZ_BAABXP010000001.1"/>
</dbReference>
<organism evidence="2 3">
    <name type="scientific">Blautia caecimuris</name>
    <dbReference type="NCBI Taxonomy" id="1796615"/>
    <lineage>
        <taxon>Bacteria</taxon>
        <taxon>Bacillati</taxon>
        <taxon>Bacillota</taxon>
        <taxon>Clostridia</taxon>
        <taxon>Lachnospirales</taxon>
        <taxon>Lachnospiraceae</taxon>
        <taxon>Blautia</taxon>
    </lineage>
</organism>
<feature type="domain" description="BFD-like [2Fe-2S]-binding" evidence="1">
    <location>
        <begin position="8"/>
        <end position="51"/>
    </location>
</feature>
<evidence type="ECO:0000313" key="3">
    <source>
        <dbReference type="Proteomes" id="UP001549106"/>
    </source>
</evidence>
<dbReference type="Gene3D" id="1.10.10.1100">
    <property type="entry name" value="BFD-like [2Fe-2S]-binding domain"/>
    <property type="match status" value="1"/>
</dbReference>
<dbReference type="Pfam" id="PF04324">
    <property type="entry name" value="Fer2_BFD"/>
    <property type="match status" value="1"/>
</dbReference>
<evidence type="ECO:0000259" key="1">
    <source>
        <dbReference type="Pfam" id="PF04324"/>
    </source>
</evidence>
<evidence type="ECO:0000313" key="2">
    <source>
        <dbReference type="EMBL" id="MET3749543.1"/>
    </source>
</evidence>
<proteinExistence type="predicted"/>
<protein>
    <submittedName>
        <fullName evidence="2">Bacterioferritin-associated ferredoxin</fullName>
    </submittedName>
</protein>
<dbReference type="Proteomes" id="UP001549106">
    <property type="component" value="Unassembled WGS sequence"/>
</dbReference>
<dbReference type="EMBL" id="JBEPMJ010000004">
    <property type="protein sequence ID" value="MET3749543.1"/>
    <property type="molecule type" value="Genomic_DNA"/>
</dbReference>
<reference evidence="2 3" key="1">
    <citation type="submission" date="2024-06" db="EMBL/GenBank/DDBJ databases">
        <title>Genomic Encyclopedia of Type Strains, Phase IV (KMG-IV): sequencing the most valuable type-strain genomes for metagenomic binning, comparative biology and taxonomic classification.</title>
        <authorList>
            <person name="Goeker M."/>
        </authorList>
    </citation>
    <scope>NUCLEOTIDE SEQUENCE [LARGE SCALE GENOMIC DNA]</scope>
    <source>
        <strain evidence="2 3">DSM 29492</strain>
    </source>
</reference>
<sequence length="61" mass="6891">MKREKEACHCKNITYGMIEDAVKSGASTYEEVQKLTGFGTGCGKCRDFIRCLVRDIVEENQ</sequence>
<comment type="caution">
    <text evidence="2">The sequence shown here is derived from an EMBL/GenBank/DDBJ whole genome shotgun (WGS) entry which is preliminary data.</text>
</comment>
<gene>
    <name evidence="2" type="ORF">ABID24_000777</name>
</gene>